<evidence type="ECO:0000313" key="1">
    <source>
        <dbReference type="EMBL" id="MCW1248206.1"/>
    </source>
</evidence>
<dbReference type="RefSeq" id="WP_264432655.1">
    <property type="nucleotide sequence ID" value="NZ_JAOSHO010000839.1"/>
</dbReference>
<sequence>GRRSDDAFKSFVHRINALRTAIAHAPLAKTNRPSSKKTAQTKAKAPEYGAFSIFSNFFVTSHLKLARPLQ</sequence>
<evidence type="ECO:0000313" key="2">
    <source>
        <dbReference type="Proteomes" id="UP001061999"/>
    </source>
</evidence>
<feature type="non-terminal residue" evidence="1">
    <location>
        <position position="1"/>
    </location>
</feature>
<name>A0ABT3FHE6_9PSED</name>
<proteinExistence type="predicted"/>
<accession>A0ABT3FHE6</accession>
<reference evidence="1" key="1">
    <citation type="submission" date="2022-07" db="EMBL/GenBank/DDBJ databases">
        <title>Pseudomonas agronomica sp. nov.: a novel bacterium with biotechnological application in the synthesis of biofertilizers from valorized agricultural residues.</title>
        <authorList>
            <person name="Robas M."/>
            <person name="Fernandez V.M."/>
            <person name="Luna L."/>
            <person name="Provanza A."/>
            <person name="Jimenez P.A."/>
        </authorList>
    </citation>
    <scope>NUCLEOTIDE SEQUENCE</scope>
    <source>
        <strain evidence="1">SAICEU22T</strain>
    </source>
</reference>
<organism evidence="1 2">
    <name type="scientific">Pseudomonas agronomica</name>
    <dbReference type="NCBI Taxonomy" id="2979328"/>
    <lineage>
        <taxon>Bacteria</taxon>
        <taxon>Pseudomonadati</taxon>
        <taxon>Pseudomonadota</taxon>
        <taxon>Gammaproteobacteria</taxon>
        <taxon>Pseudomonadales</taxon>
        <taxon>Pseudomonadaceae</taxon>
        <taxon>Pseudomonas</taxon>
    </lineage>
</organism>
<gene>
    <name evidence="1" type="ORF">OC610_27565</name>
</gene>
<dbReference type="EMBL" id="JAOSHO010000839">
    <property type="protein sequence ID" value="MCW1248206.1"/>
    <property type="molecule type" value="Genomic_DNA"/>
</dbReference>
<dbReference type="Proteomes" id="UP001061999">
    <property type="component" value="Unassembled WGS sequence"/>
</dbReference>
<comment type="caution">
    <text evidence="1">The sequence shown here is derived from an EMBL/GenBank/DDBJ whole genome shotgun (WGS) entry which is preliminary data.</text>
</comment>
<keyword evidence="2" id="KW-1185">Reference proteome</keyword>
<protein>
    <submittedName>
        <fullName evidence="1">Uncharacterized protein</fullName>
    </submittedName>
</protein>